<dbReference type="RefSeq" id="WP_018083725.1">
    <property type="nucleotide sequence ID" value="NZ_AQWM01000041.1"/>
</dbReference>
<evidence type="ECO:0000313" key="2">
    <source>
        <dbReference type="Proteomes" id="UP000017837"/>
    </source>
</evidence>
<proteinExistence type="predicted"/>
<reference evidence="1 2" key="1">
    <citation type="journal article" date="2014" name="Nature">
        <title>Sequential evolution of bacterial morphology by co-option of a developmental regulator.</title>
        <authorList>
            <person name="Jiang C."/>
            <person name="Brown P.J."/>
            <person name="Ducret A."/>
            <person name="Brun Y.V."/>
        </authorList>
    </citation>
    <scope>NUCLEOTIDE SEQUENCE [LARGE SCALE GENOMIC DNA]</scope>
    <source>
        <strain evidence="1 2">DSM 16100</strain>
    </source>
</reference>
<dbReference type="PATRIC" id="fig|1121022.4.peg.4138"/>
<dbReference type="Proteomes" id="UP000017837">
    <property type="component" value="Unassembled WGS sequence"/>
</dbReference>
<evidence type="ECO:0000313" key="1">
    <source>
        <dbReference type="EMBL" id="ESQ83636.1"/>
    </source>
</evidence>
<name>V4P6D8_9CAUL</name>
<dbReference type="AlphaFoldDB" id="V4P6D8"/>
<protein>
    <submittedName>
        <fullName evidence="1">Uncharacterized protein</fullName>
    </submittedName>
</protein>
<keyword evidence="2" id="KW-1185">Reference proteome</keyword>
<dbReference type="STRING" id="1121022.GCA_000376105_04039"/>
<accession>V4P6D8</accession>
<organism evidence="1 2">
    <name type="scientific">Asticcacaulis benevestitus DSM 16100 = ATCC BAA-896</name>
    <dbReference type="NCBI Taxonomy" id="1121022"/>
    <lineage>
        <taxon>Bacteria</taxon>
        <taxon>Pseudomonadati</taxon>
        <taxon>Pseudomonadota</taxon>
        <taxon>Alphaproteobacteria</taxon>
        <taxon>Caulobacterales</taxon>
        <taxon>Caulobacteraceae</taxon>
        <taxon>Asticcacaulis</taxon>
    </lineage>
</organism>
<sequence>MLIKQMGSNGEDLPPLSGIGALDAYIKDKGVDTTDAMIAAIGSLE</sequence>
<gene>
    <name evidence="1" type="ORF">ABENE_20200</name>
</gene>
<dbReference type="EMBL" id="AWGB01000069">
    <property type="protein sequence ID" value="ESQ83636.1"/>
    <property type="molecule type" value="Genomic_DNA"/>
</dbReference>
<comment type="caution">
    <text evidence="1">The sequence shown here is derived from an EMBL/GenBank/DDBJ whole genome shotgun (WGS) entry which is preliminary data.</text>
</comment>